<accession>A0ABQ4S7A8</accession>
<dbReference type="RefSeq" id="WP_238233310.1">
    <property type="nucleotide sequence ID" value="NZ_BPQQ01000003.1"/>
</dbReference>
<organism evidence="1 2">
    <name type="scientific">Methylobacterium isbiliense</name>
    <dbReference type="NCBI Taxonomy" id="315478"/>
    <lineage>
        <taxon>Bacteria</taxon>
        <taxon>Pseudomonadati</taxon>
        <taxon>Pseudomonadota</taxon>
        <taxon>Alphaproteobacteria</taxon>
        <taxon>Hyphomicrobiales</taxon>
        <taxon>Methylobacteriaceae</taxon>
        <taxon>Methylobacterium</taxon>
    </lineage>
</organism>
<name>A0ABQ4S7A8_9HYPH</name>
<comment type="caution">
    <text evidence="1">The sequence shown here is derived from an EMBL/GenBank/DDBJ whole genome shotgun (WGS) entry which is preliminary data.</text>
</comment>
<keyword evidence="2" id="KW-1185">Reference proteome</keyword>
<evidence type="ECO:0000313" key="1">
    <source>
        <dbReference type="EMBL" id="GJD98359.1"/>
    </source>
</evidence>
<reference evidence="1" key="2">
    <citation type="submission" date="2021-08" db="EMBL/GenBank/DDBJ databases">
        <authorList>
            <person name="Tani A."/>
            <person name="Ola A."/>
            <person name="Ogura Y."/>
            <person name="Katsura K."/>
            <person name="Hayashi T."/>
        </authorList>
    </citation>
    <scope>NUCLEOTIDE SEQUENCE</scope>
    <source>
        <strain evidence="1">DSM 17168</strain>
    </source>
</reference>
<dbReference type="Proteomes" id="UP001055153">
    <property type="component" value="Unassembled WGS sequence"/>
</dbReference>
<proteinExistence type="predicted"/>
<evidence type="ECO:0000313" key="2">
    <source>
        <dbReference type="Proteomes" id="UP001055153"/>
    </source>
</evidence>
<gene>
    <name evidence="1" type="ORF">GMJLKIPL_0266</name>
</gene>
<protein>
    <submittedName>
        <fullName evidence="1">Uncharacterized protein</fullName>
    </submittedName>
</protein>
<dbReference type="EMBL" id="BPQQ01000003">
    <property type="protein sequence ID" value="GJD98359.1"/>
    <property type="molecule type" value="Genomic_DNA"/>
</dbReference>
<reference evidence="1" key="1">
    <citation type="journal article" date="2021" name="Front. Microbiol.">
        <title>Comprehensive Comparative Genomics and Phenotyping of Methylobacterium Species.</title>
        <authorList>
            <person name="Alessa O."/>
            <person name="Ogura Y."/>
            <person name="Fujitani Y."/>
            <person name="Takami H."/>
            <person name="Hayashi T."/>
            <person name="Sahin N."/>
            <person name="Tani A."/>
        </authorList>
    </citation>
    <scope>NUCLEOTIDE SEQUENCE</scope>
    <source>
        <strain evidence="1">DSM 17168</strain>
    </source>
</reference>
<sequence>MSKNYTTSKDNRHIRHVTSLRGAEFDKEMKQVVDRSVAALENQMEKIFERYNRPTSKKTADVE</sequence>